<dbReference type="InterPro" id="IPR007061">
    <property type="entry name" value="MST-like"/>
</dbReference>
<dbReference type="InterPro" id="IPR034660">
    <property type="entry name" value="DinB/YfiT-like"/>
</dbReference>
<gene>
    <name evidence="1" type="ORF">CLV30_105237</name>
</gene>
<proteinExistence type="predicted"/>
<reference evidence="1 2" key="1">
    <citation type="submission" date="2018-03" db="EMBL/GenBank/DDBJ databases">
        <title>Genomic Encyclopedia of Archaeal and Bacterial Type Strains, Phase II (KMG-II): from individual species to whole genera.</title>
        <authorList>
            <person name="Goeker M."/>
        </authorList>
    </citation>
    <scope>NUCLEOTIDE SEQUENCE [LARGE SCALE GENOMIC DNA]</scope>
    <source>
        <strain evidence="1 2">DSM 45211</strain>
    </source>
</reference>
<dbReference type="SUPFAM" id="SSF109854">
    <property type="entry name" value="DinB/YfiT-like putative metalloenzymes"/>
    <property type="match status" value="1"/>
</dbReference>
<evidence type="ECO:0000313" key="2">
    <source>
        <dbReference type="Proteomes" id="UP000243528"/>
    </source>
</evidence>
<dbReference type="OrthoDB" id="4548523at2"/>
<protein>
    <submittedName>
        <fullName evidence="1">Uncharacterized protein DUF664</fullName>
    </submittedName>
</protein>
<dbReference type="RefSeq" id="WP_106536955.1">
    <property type="nucleotide sequence ID" value="NZ_PYGE01000005.1"/>
</dbReference>
<accession>A0A2P8E5M9</accession>
<keyword evidence="2" id="KW-1185">Reference proteome</keyword>
<organism evidence="1 2">
    <name type="scientific">Haloactinopolyspora alba</name>
    <dbReference type="NCBI Taxonomy" id="648780"/>
    <lineage>
        <taxon>Bacteria</taxon>
        <taxon>Bacillati</taxon>
        <taxon>Actinomycetota</taxon>
        <taxon>Actinomycetes</taxon>
        <taxon>Jiangellales</taxon>
        <taxon>Jiangellaceae</taxon>
        <taxon>Haloactinopolyspora</taxon>
    </lineage>
</organism>
<comment type="caution">
    <text evidence="1">The sequence shown here is derived from an EMBL/GenBank/DDBJ whole genome shotgun (WGS) entry which is preliminary data.</text>
</comment>
<dbReference type="AlphaFoldDB" id="A0A2P8E5M9"/>
<dbReference type="Proteomes" id="UP000243528">
    <property type="component" value="Unassembled WGS sequence"/>
</dbReference>
<sequence length="111" mass="12454">MSDTLPARDLADPRELLLAHLDRYRGTIARKLDGLTETELRTSRLPSGWTPLQLVNHLVHMERRWLRWGFAAEPVDEPWGDGDEHDRWTVPATATAHDLVAALHTGGAVGE</sequence>
<dbReference type="EMBL" id="PYGE01000005">
    <property type="protein sequence ID" value="PSL04770.1"/>
    <property type="molecule type" value="Genomic_DNA"/>
</dbReference>
<evidence type="ECO:0000313" key="1">
    <source>
        <dbReference type="EMBL" id="PSL04770.1"/>
    </source>
</evidence>
<dbReference type="Pfam" id="PF04978">
    <property type="entry name" value="MST"/>
    <property type="match status" value="1"/>
</dbReference>
<dbReference type="Gene3D" id="1.20.120.450">
    <property type="entry name" value="dinb family like domain"/>
    <property type="match status" value="1"/>
</dbReference>
<name>A0A2P8E5M9_9ACTN</name>